<feature type="compositionally biased region" description="Low complexity" evidence="1">
    <location>
        <begin position="739"/>
        <end position="749"/>
    </location>
</feature>
<dbReference type="SMART" id="SM00976">
    <property type="entry name" value="Telo_bind"/>
    <property type="match status" value="1"/>
</dbReference>
<feature type="region of interest" description="Disordered" evidence="1">
    <location>
        <begin position="529"/>
        <end position="1037"/>
    </location>
</feature>
<feature type="compositionally biased region" description="Polar residues" evidence="1">
    <location>
        <begin position="1309"/>
        <end position="1328"/>
    </location>
</feature>
<dbReference type="STRING" id="708197.A0A166TLP5"/>
<feature type="region of interest" description="Disordered" evidence="1">
    <location>
        <begin position="1052"/>
        <end position="1143"/>
    </location>
</feature>
<proteinExistence type="predicted"/>
<feature type="compositionally biased region" description="Acidic residues" evidence="1">
    <location>
        <begin position="580"/>
        <end position="597"/>
    </location>
</feature>
<feature type="compositionally biased region" description="Low complexity" evidence="1">
    <location>
        <begin position="951"/>
        <end position="965"/>
    </location>
</feature>
<feature type="compositionally biased region" description="Acidic residues" evidence="1">
    <location>
        <begin position="1105"/>
        <end position="1115"/>
    </location>
</feature>
<dbReference type="Proteomes" id="UP000076552">
    <property type="component" value="Unassembled WGS sequence"/>
</dbReference>
<feature type="compositionally biased region" description="Basic and acidic residues" evidence="1">
    <location>
        <begin position="876"/>
        <end position="887"/>
    </location>
</feature>
<feature type="compositionally biased region" description="Basic and acidic residues" evidence="1">
    <location>
        <begin position="1058"/>
        <end position="1069"/>
    </location>
</feature>
<feature type="compositionally biased region" description="Acidic residues" evidence="1">
    <location>
        <begin position="611"/>
        <end position="670"/>
    </location>
</feature>
<dbReference type="GO" id="GO:0003677">
    <property type="term" value="F:DNA binding"/>
    <property type="evidence" value="ECO:0007669"/>
    <property type="project" value="InterPro"/>
</dbReference>
<feature type="compositionally biased region" description="Acidic residues" evidence="1">
    <location>
        <begin position="533"/>
        <end position="546"/>
    </location>
</feature>
<feature type="compositionally biased region" description="Basic and acidic residues" evidence="1">
    <location>
        <begin position="838"/>
        <end position="852"/>
    </location>
</feature>
<feature type="region of interest" description="Disordered" evidence="1">
    <location>
        <begin position="239"/>
        <end position="261"/>
    </location>
</feature>
<feature type="region of interest" description="Disordered" evidence="1">
    <location>
        <begin position="474"/>
        <end position="506"/>
    </location>
</feature>
<accession>A0A166TLP5</accession>
<feature type="compositionally biased region" description="Low complexity" evidence="1">
    <location>
        <begin position="806"/>
        <end position="823"/>
    </location>
</feature>
<feature type="compositionally biased region" description="Basic and acidic residues" evidence="1">
    <location>
        <begin position="1015"/>
        <end position="1025"/>
    </location>
</feature>
<feature type="compositionally biased region" description="Basic and acidic residues" evidence="1">
    <location>
        <begin position="1448"/>
        <end position="1459"/>
    </location>
</feature>
<feature type="compositionally biased region" description="Polar residues" evidence="1">
    <location>
        <begin position="984"/>
        <end position="998"/>
    </location>
</feature>
<feature type="domain" description="Telomeric single stranded DNA binding POT1/Cdc13" evidence="2">
    <location>
        <begin position="1585"/>
        <end position="1722"/>
    </location>
</feature>
<comment type="caution">
    <text evidence="3">The sequence shown here is derived from an EMBL/GenBank/DDBJ whole genome shotgun (WGS) entry which is preliminary data.</text>
</comment>
<dbReference type="EMBL" id="LFIV01000062">
    <property type="protein sequence ID" value="KZL72239.1"/>
    <property type="molecule type" value="Genomic_DNA"/>
</dbReference>
<dbReference type="CDD" id="cd04497">
    <property type="entry name" value="hPOT1_OB1_like"/>
    <property type="match status" value="1"/>
</dbReference>
<gene>
    <name evidence="3" type="ORF">CT0861_00634</name>
</gene>
<feature type="compositionally biased region" description="Low complexity" evidence="1">
    <location>
        <begin position="483"/>
        <end position="496"/>
    </location>
</feature>
<name>A0A166TLP5_9PEZI</name>
<feature type="region of interest" description="Disordered" evidence="1">
    <location>
        <begin position="1288"/>
        <end position="1567"/>
    </location>
</feature>
<dbReference type="InterPro" id="IPR012340">
    <property type="entry name" value="NA-bd_OB-fold"/>
</dbReference>
<dbReference type="GO" id="GO:0000723">
    <property type="term" value="P:telomere maintenance"/>
    <property type="evidence" value="ECO:0007669"/>
    <property type="project" value="InterPro"/>
</dbReference>
<reference evidence="3 4" key="1">
    <citation type="submission" date="2015-06" db="EMBL/GenBank/DDBJ databases">
        <title>Survival trade-offs in plant roots during colonization by closely related pathogenic and mutualistic fungi.</title>
        <authorList>
            <person name="Hacquard S."/>
            <person name="Kracher B."/>
            <person name="Hiruma K."/>
            <person name="Weinman A."/>
            <person name="Muench P."/>
            <person name="Garrido Oter R."/>
            <person name="Ver Loren van Themaat E."/>
            <person name="Dallerey J.-F."/>
            <person name="Damm U."/>
            <person name="Henrissat B."/>
            <person name="Lespinet O."/>
            <person name="Thon M."/>
            <person name="Kemen E."/>
            <person name="McHardy A.C."/>
            <person name="Schulze-Lefert P."/>
            <person name="O'Connell R.J."/>
        </authorList>
    </citation>
    <scope>NUCLEOTIDE SEQUENCE [LARGE SCALE GENOMIC DNA]</scope>
    <source>
        <strain evidence="3 4">0861</strain>
    </source>
</reference>
<organism evidence="3 4">
    <name type="scientific">Colletotrichum tofieldiae</name>
    <dbReference type="NCBI Taxonomy" id="708197"/>
    <lineage>
        <taxon>Eukaryota</taxon>
        <taxon>Fungi</taxon>
        <taxon>Dikarya</taxon>
        <taxon>Ascomycota</taxon>
        <taxon>Pezizomycotina</taxon>
        <taxon>Sordariomycetes</taxon>
        <taxon>Hypocreomycetidae</taxon>
        <taxon>Glomerellales</taxon>
        <taxon>Glomerellaceae</taxon>
        <taxon>Colletotrichum</taxon>
        <taxon>Colletotrichum spaethianum species complex</taxon>
    </lineage>
</organism>
<feature type="region of interest" description="Disordered" evidence="1">
    <location>
        <begin position="1195"/>
        <end position="1216"/>
    </location>
</feature>
<feature type="compositionally biased region" description="Acidic residues" evidence="1">
    <location>
        <begin position="717"/>
        <end position="731"/>
    </location>
</feature>
<feature type="compositionally biased region" description="Basic and acidic residues" evidence="1">
    <location>
        <begin position="907"/>
        <end position="935"/>
    </location>
</feature>
<evidence type="ECO:0000256" key="1">
    <source>
        <dbReference type="SAM" id="MobiDB-lite"/>
    </source>
</evidence>
<dbReference type="InterPro" id="IPR011564">
    <property type="entry name" value="Telomer_end-bd_POT1/Cdc13"/>
</dbReference>
<evidence type="ECO:0000313" key="3">
    <source>
        <dbReference type="EMBL" id="KZL72239.1"/>
    </source>
</evidence>
<evidence type="ECO:0000313" key="4">
    <source>
        <dbReference type="Proteomes" id="UP000076552"/>
    </source>
</evidence>
<protein>
    <submittedName>
        <fullName evidence="3">3-dehydroshikimate dehydratase</fullName>
    </submittedName>
</protein>
<dbReference type="Gene3D" id="2.40.50.140">
    <property type="entry name" value="Nucleic acid-binding proteins"/>
    <property type="match status" value="1"/>
</dbReference>
<feature type="compositionally biased region" description="Polar residues" evidence="1">
    <location>
        <begin position="1399"/>
        <end position="1423"/>
    </location>
</feature>
<evidence type="ECO:0000259" key="2">
    <source>
        <dbReference type="SMART" id="SM00976"/>
    </source>
</evidence>
<dbReference type="SUPFAM" id="SSF50249">
    <property type="entry name" value="Nucleic acid-binding proteins"/>
    <property type="match status" value="1"/>
</dbReference>
<dbReference type="Pfam" id="PF02765">
    <property type="entry name" value="POT1"/>
    <property type="match status" value="1"/>
</dbReference>
<feature type="region of interest" description="Disordered" evidence="1">
    <location>
        <begin position="162"/>
        <end position="193"/>
    </location>
</feature>
<keyword evidence="4" id="KW-1185">Reference proteome</keyword>
<feature type="compositionally biased region" description="Polar residues" evidence="1">
    <location>
        <begin position="560"/>
        <end position="571"/>
    </location>
</feature>
<dbReference type="GO" id="GO:0000781">
    <property type="term" value="C:chromosome, telomeric region"/>
    <property type="evidence" value="ECO:0007669"/>
    <property type="project" value="InterPro"/>
</dbReference>
<feature type="compositionally biased region" description="Low complexity" evidence="1">
    <location>
        <begin position="1116"/>
        <end position="1125"/>
    </location>
</feature>
<feature type="compositionally biased region" description="Basic and acidic residues" evidence="1">
    <location>
        <begin position="1524"/>
        <end position="1563"/>
    </location>
</feature>
<sequence>MSRIQLPAQLEAAEGIPIAQLRPDVQEPEKRVARGVVTITWPYSIVKKTIAFLLAEPDFRLRRAKGQVRVEFDGSSAKAVADAALGSGDEITLSLDGVEFVVDDSKTRVPGTSLEWQLRFTERVLLQAKISDSEDVKVIDVDHPRQLEPEPELELPQSALDPFTGKEMTPERTATPVAPSSKRPIDQNSGTDEYASPAFLKRARISYGSLFDGGLDIFDEDVEAKARAKKRPKTGRYSGVWKYASQSPSPEPEDREDEKIEDTSIVEEQLGVATPSRPKMVDDGCQTIERDVSTPREVQVAAEARQDPSYWQTPSKSTMIDSGVQSDLPASPDVGLTPGLTFGQHAPMPMFTTAHEQYAPAFQQPPLGPVFGHDLQGGMEPHYDAQGPFHEHPNAYPEAGLDHGVNTQGHYPASFLDGPNFGPHVATTPQSVSESTLAYQDHPQQHNLGGEHHTVVMDSIAEPQQVPWGLTSAHYSRSPVKSGGAAAEGGRQAEQQSSTQAIPSDNWAEDSELQIKENHKDHECDQAALKVDEDQDEEDEDGPEEESPSRTYAERHFEPTENTAVTGEQEGSSSSSSDSSSEDNEVEAEHDADDAGGDYDITNYRNLSNNQDDDDGTDLESDYGQEEEDEILEPDLQGNEEDELEEDVENYGEEYDEYDEEEDYEDEDQENQPPPAAPRGGAPEVISLLSDSEDEDEAPPSRPTPAQSRQMPQYDGSTDEMEEDDPSDKEESEAKYDSNGDGQQSSSSSSDDESEEETSHVGTPTPKPRPTSSKSAYDALELTSATLGDDLETMSPIKLPQTTGLSRSSSRPSSRGDSEMLTAELEKELEEELVADTFRGDRKSPEGTEAKTNKALGGGLKEAETVSSAEILAGNDAKEQALSREEVAIAEDSEVQGEVHQTQPDEPDTKDKQRPGVKTDEETKVPVDEEPKISVDEDSEVPMDGNQPLPSQQATEEAESQQMSALSEARTDSNSELQAEEALPSTQVMNEVYRQNPSEEPEVIITEQAPDAQTEETHIDSDKEMQSATDSRPAPDAEVKVAVVAEVQTEETQVAEVNDQKSVKEHTPDLVETEVTETKDEASELQIEDTQSLKSNQDMHTEQEVTLESEVETEEVTIIPETTVEVDMESTNGYSPDPTDIDMADTEAMSLDETRSQDSDVDMDEMTEEQLIQTQLQEESMIFEDQTLTTVMTTQTVEEQPVSQESKAADNAAAPPETEVIETLRVTIETSVTKPLAAADEHLLEAASKDVMDVDEPNYTRSTETASPPTTKQFLSRSFEEVKIVETQTSQASEQFDIQEDDVQLLTPGGTQQDESVSQSFVETQITDATEVPEANTQDTVPEVDDDTPSETQITVPEADRQSQTQEKPENKAVSSTTPVRFRQTIEPGLEASYEADATSPTNDESSQIRDSSAQPSEAQSSLIAEDASEEVNAAQPSPRRGRGHRRDRSDTTSKDLDPSVKLARASIASRRSTRQSDRTTPDSTRVTRARSQSLVLKSDSPGAEDDSVQLARSAIKSPSRAPKVKEPKEKEAVKPKETKEPKEKEVAKSKQSKREATPKEAAEQTPAVLKAQLTRSLRADVPDCISLKALRNHPGKAVDVIAIATTEPPEAKRAKGGPRGIMLAFNITDHSVAPSQTLAVQIFRPHKAALPVVHPGDAILLRNFSVMVLTGRGFGLRANDGSSWAVFERESQDDLPQIRGPPVELTEGEASYAALLKQWYAGLDAKSLARLDKANEAAPAVGK</sequence>